<feature type="transmembrane region" description="Helical" evidence="7">
    <location>
        <begin position="178"/>
        <end position="197"/>
    </location>
</feature>
<evidence type="ECO:0000256" key="6">
    <source>
        <dbReference type="SAM" id="MobiDB-lite"/>
    </source>
</evidence>
<keyword evidence="5 7" id="KW-0472">Membrane</keyword>
<feature type="transmembrane region" description="Helical" evidence="7">
    <location>
        <begin position="69"/>
        <end position="90"/>
    </location>
</feature>
<dbReference type="InterPro" id="IPR019108">
    <property type="entry name" value="Caa3_assmbl_CtaG-rel"/>
</dbReference>
<keyword evidence="2" id="KW-1003">Cell membrane</keyword>
<organism evidence="8 9">
    <name type="scientific">Actinoplanes oblitus</name>
    <dbReference type="NCBI Taxonomy" id="3040509"/>
    <lineage>
        <taxon>Bacteria</taxon>
        <taxon>Bacillati</taxon>
        <taxon>Actinomycetota</taxon>
        <taxon>Actinomycetes</taxon>
        <taxon>Micromonosporales</taxon>
        <taxon>Micromonosporaceae</taxon>
        <taxon>Actinoplanes</taxon>
    </lineage>
</organism>
<feature type="region of interest" description="Disordered" evidence="6">
    <location>
        <begin position="266"/>
        <end position="291"/>
    </location>
</feature>
<reference evidence="8 9" key="1">
    <citation type="submission" date="2023-06" db="EMBL/GenBank/DDBJ databases">
        <authorList>
            <person name="Yushchuk O."/>
            <person name="Binda E."/>
            <person name="Ruckert-Reed C."/>
            <person name="Fedorenko V."/>
            <person name="Kalinowski J."/>
            <person name="Marinelli F."/>
        </authorList>
    </citation>
    <scope>NUCLEOTIDE SEQUENCE [LARGE SCALE GENOMIC DNA]</scope>
    <source>
        <strain evidence="8 9">NRRL 3884</strain>
    </source>
</reference>
<proteinExistence type="predicted"/>
<sequence length="291" mass="30641">MGYLFAATLLAAGFSYGLGVLTVRRRGGWWPARHSASWAAGLAAAAAATTGPLAGAAHHDFTAHMTGHLLLGMAAPLLLVLAAPVTLALRALPAPHARTLSRALRSRPVRVVTHPVTAALLDAGGLWLLYTTDLYPAMARHPWLHVAVHVHIVAAGYLLSAALIGIDPDPHRAGRRTRAVVLVAFLAAHGILAKYLYGHPPAGVLPGAGRTGAELMYYGGDLIDLALIVAFCRQWYAAADPTRRDRNRTPRIPAVPPARVPWRLPAEFRAGPGTDPGSAAVTGLSSAELRS</sequence>
<feature type="transmembrane region" description="Helical" evidence="7">
    <location>
        <begin position="217"/>
        <end position="236"/>
    </location>
</feature>
<accession>A0ABY8WU80</accession>
<feature type="transmembrane region" description="Helical" evidence="7">
    <location>
        <begin position="111"/>
        <end position="130"/>
    </location>
</feature>
<evidence type="ECO:0000313" key="9">
    <source>
        <dbReference type="Proteomes" id="UP001240150"/>
    </source>
</evidence>
<protein>
    <submittedName>
        <fullName evidence="8">Cytochrome c oxidase assembly protein</fullName>
    </submittedName>
</protein>
<evidence type="ECO:0000256" key="3">
    <source>
        <dbReference type="ARBA" id="ARBA00022692"/>
    </source>
</evidence>
<gene>
    <name evidence="8" type="ORF">ACTOB_003923</name>
</gene>
<evidence type="ECO:0000313" key="8">
    <source>
        <dbReference type="EMBL" id="WIN00229.1"/>
    </source>
</evidence>
<dbReference type="EMBL" id="CP126980">
    <property type="protein sequence ID" value="WIN00229.1"/>
    <property type="molecule type" value="Genomic_DNA"/>
</dbReference>
<name>A0ABY8WU80_9ACTN</name>
<keyword evidence="3 7" id="KW-0812">Transmembrane</keyword>
<evidence type="ECO:0000256" key="4">
    <source>
        <dbReference type="ARBA" id="ARBA00022989"/>
    </source>
</evidence>
<evidence type="ECO:0000256" key="1">
    <source>
        <dbReference type="ARBA" id="ARBA00004651"/>
    </source>
</evidence>
<feature type="transmembrane region" description="Helical" evidence="7">
    <location>
        <begin position="142"/>
        <end position="166"/>
    </location>
</feature>
<dbReference type="Proteomes" id="UP001240150">
    <property type="component" value="Chromosome"/>
</dbReference>
<dbReference type="RefSeq" id="WP_284921730.1">
    <property type="nucleotide sequence ID" value="NZ_CP126980.1"/>
</dbReference>
<dbReference type="Pfam" id="PF09678">
    <property type="entry name" value="Caa3_CtaG"/>
    <property type="match status" value="1"/>
</dbReference>
<evidence type="ECO:0000256" key="5">
    <source>
        <dbReference type="ARBA" id="ARBA00023136"/>
    </source>
</evidence>
<comment type="subcellular location">
    <subcellularLocation>
        <location evidence="1">Cell membrane</location>
        <topology evidence="1">Multi-pass membrane protein</topology>
    </subcellularLocation>
</comment>
<keyword evidence="9" id="KW-1185">Reference proteome</keyword>
<keyword evidence="4 7" id="KW-1133">Transmembrane helix</keyword>
<evidence type="ECO:0000256" key="7">
    <source>
        <dbReference type="SAM" id="Phobius"/>
    </source>
</evidence>
<evidence type="ECO:0000256" key="2">
    <source>
        <dbReference type="ARBA" id="ARBA00022475"/>
    </source>
</evidence>